<reference evidence="1" key="1">
    <citation type="submission" date="2023-04" db="EMBL/GenBank/DDBJ databases">
        <title>Draft Genome sequencing of Naganishia species isolated from polar environments using Oxford Nanopore Technology.</title>
        <authorList>
            <person name="Leo P."/>
            <person name="Venkateswaran K."/>
        </authorList>
    </citation>
    <scope>NUCLEOTIDE SEQUENCE</scope>
    <source>
        <strain evidence="1">DBVPG 5303</strain>
    </source>
</reference>
<keyword evidence="2" id="KW-1185">Reference proteome</keyword>
<sequence>MTSIEHHNGIPFPPGSLIYSGWPINQPETHDGVNVRSYLFGSLTTQSWSGPGTCPTQLTHRPGVHSRHPGTSRGSFQQDNRYDRVFRVQTPPDSESSTYTGPYGVRPDVKSVRTKSSRQSTCCDNWQPDLSQHCPGPSLNGPAQPIRPFDRYGNPPSCQEYFSEYSNTHGASEPRPLHLQDSRKVQAAEEPPTLLQLEAEWRAWAYGFSAPDATESHLSVLDERLRLAVEANASKITDDDADDDVEVVDFPEISEGERPRSAMSNSTQSHEQKKKPTIGKSLQGRVQKKPPKPHRKRADLPCWLSNNGVDWKFYKNTTYAAIAANMLDTTVRKGLSRADNKNNGHQEFTTYITGQGRRPGQQQQQPKPEDVKVWFTRKWVKKE</sequence>
<protein>
    <submittedName>
        <fullName evidence="1">Uncharacterized protein</fullName>
    </submittedName>
</protein>
<proteinExistence type="predicted"/>
<evidence type="ECO:0000313" key="1">
    <source>
        <dbReference type="EMBL" id="KAJ9125990.1"/>
    </source>
</evidence>
<accession>A0ACC2XQS0</accession>
<name>A0ACC2XQS0_9TREE</name>
<organism evidence="1 2">
    <name type="scientific">Naganishia onofrii</name>
    <dbReference type="NCBI Taxonomy" id="1851511"/>
    <lineage>
        <taxon>Eukaryota</taxon>
        <taxon>Fungi</taxon>
        <taxon>Dikarya</taxon>
        <taxon>Basidiomycota</taxon>
        <taxon>Agaricomycotina</taxon>
        <taxon>Tremellomycetes</taxon>
        <taxon>Filobasidiales</taxon>
        <taxon>Filobasidiaceae</taxon>
        <taxon>Naganishia</taxon>
    </lineage>
</organism>
<dbReference type="Proteomes" id="UP001234202">
    <property type="component" value="Unassembled WGS sequence"/>
</dbReference>
<evidence type="ECO:0000313" key="2">
    <source>
        <dbReference type="Proteomes" id="UP001234202"/>
    </source>
</evidence>
<gene>
    <name evidence="1" type="ORF">QFC24_002262</name>
</gene>
<comment type="caution">
    <text evidence="1">The sequence shown here is derived from an EMBL/GenBank/DDBJ whole genome shotgun (WGS) entry which is preliminary data.</text>
</comment>
<dbReference type="EMBL" id="JASBWV010000006">
    <property type="protein sequence ID" value="KAJ9125990.1"/>
    <property type="molecule type" value="Genomic_DNA"/>
</dbReference>